<organism evidence="2 3">
    <name type="scientific">Aspergillus glaucus CBS 516.65</name>
    <dbReference type="NCBI Taxonomy" id="1160497"/>
    <lineage>
        <taxon>Eukaryota</taxon>
        <taxon>Fungi</taxon>
        <taxon>Dikarya</taxon>
        <taxon>Ascomycota</taxon>
        <taxon>Pezizomycotina</taxon>
        <taxon>Eurotiomycetes</taxon>
        <taxon>Eurotiomycetidae</taxon>
        <taxon>Eurotiales</taxon>
        <taxon>Aspergillaceae</taxon>
        <taxon>Aspergillus</taxon>
        <taxon>Aspergillus subgen. Aspergillus</taxon>
    </lineage>
</organism>
<accession>A0A1L9V823</accession>
<evidence type="ECO:0000256" key="1">
    <source>
        <dbReference type="SAM" id="MobiDB-lite"/>
    </source>
</evidence>
<feature type="region of interest" description="Disordered" evidence="1">
    <location>
        <begin position="299"/>
        <end position="392"/>
    </location>
</feature>
<dbReference type="GeneID" id="34464726"/>
<feature type="compositionally biased region" description="Basic and acidic residues" evidence="1">
    <location>
        <begin position="359"/>
        <end position="392"/>
    </location>
</feature>
<evidence type="ECO:0000313" key="2">
    <source>
        <dbReference type="EMBL" id="OJJ79992.1"/>
    </source>
</evidence>
<dbReference type="VEuPathDB" id="FungiDB:ASPGLDRAFT_61281"/>
<evidence type="ECO:0000313" key="3">
    <source>
        <dbReference type="Proteomes" id="UP000184300"/>
    </source>
</evidence>
<protein>
    <submittedName>
        <fullName evidence="2">Uncharacterized protein</fullName>
    </submittedName>
</protein>
<feature type="region of interest" description="Disordered" evidence="1">
    <location>
        <begin position="86"/>
        <end position="106"/>
    </location>
</feature>
<dbReference type="RefSeq" id="XP_022396690.1">
    <property type="nucleotide sequence ID" value="XM_022548466.1"/>
</dbReference>
<name>A0A1L9V823_ASPGL</name>
<dbReference type="EMBL" id="KV878913">
    <property type="protein sequence ID" value="OJJ79992.1"/>
    <property type="molecule type" value="Genomic_DNA"/>
</dbReference>
<sequence>MFKVKEFDQLERFNAITNLSNTLSLAVTNTPAWLCLWFTDLACIRQLTEAAKDGINRAIIREIFDADSKVMSDMLRAWMDCEESPLRSYPADSDDDSSETSTVEVDDGEAMTLQRDKTTCPFTKSNEVRNVTSIYPRALSEKPVHDEDRFWNRLRIFWSEEKVNAWRDASRNKDSCRNLLTMETHVAQYWDTAQMALKPVDKSDDGTSLTVEVYWMPTTSYGYSTAMCSRPELKHTGSKDAQVELWDPVGKKKMESGHRVTFETDNPEKYPLPAWELLEMRWDLNRIAKLAGVVEMYGRDDYESEEGESSDEEDEVEDEIEYNDDSDDSEEGDDNGEGGGISVMGFSPGLGHFLPLRRPGTDGKLFEVDEEKLKEWEENEKEDGGPEPEPRD</sequence>
<dbReference type="OrthoDB" id="5416097at2759"/>
<dbReference type="AlphaFoldDB" id="A0A1L9V823"/>
<dbReference type="Proteomes" id="UP000184300">
    <property type="component" value="Unassembled WGS sequence"/>
</dbReference>
<reference evidence="3" key="1">
    <citation type="journal article" date="2017" name="Genome Biol.">
        <title>Comparative genomics reveals high biological diversity and specific adaptations in the industrially and medically important fungal genus Aspergillus.</title>
        <authorList>
            <person name="de Vries R.P."/>
            <person name="Riley R."/>
            <person name="Wiebenga A."/>
            <person name="Aguilar-Osorio G."/>
            <person name="Amillis S."/>
            <person name="Uchima C.A."/>
            <person name="Anderluh G."/>
            <person name="Asadollahi M."/>
            <person name="Askin M."/>
            <person name="Barry K."/>
            <person name="Battaglia E."/>
            <person name="Bayram O."/>
            <person name="Benocci T."/>
            <person name="Braus-Stromeyer S.A."/>
            <person name="Caldana C."/>
            <person name="Canovas D."/>
            <person name="Cerqueira G.C."/>
            <person name="Chen F."/>
            <person name="Chen W."/>
            <person name="Choi C."/>
            <person name="Clum A."/>
            <person name="Dos Santos R.A."/>
            <person name="Damasio A.R."/>
            <person name="Diallinas G."/>
            <person name="Emri T."/>
            <person name="Fekete E."/>
            <person name="Flipphi M."/>
            <person name="Freyberg S."/>
            <person name="Gallo A."/>
            <person name="Gournas C."/>
            <person name="Habgood R."/>
            <person name="Hainaut M."/>
            <person name="Harispe M.L."/>
            <person name="Henrissat B."/>
            <person name="Hilden K.S."/>
            <person name="Hope R."/>
            <person name="Hossain A."/>
            <person name="Karabika E."/>
            <person name="Karaffa L."/>
            <person name="Karanyi Z."/>
            <person name="Krasevec N."/>
            <person name="Kuo A."/>
            <person name="Kusch H."/>
            <person name="LaButti K."/>
            <person name="Lagendijk E.L."/>
            <person name="Lapidus A."/>
            <person name="Levasseur A."/>
            <person name="Lindquist E."/>
            <person name="Lipzen A."/>
            <person name="Logrieco A.F."/>
            <person name="MacCabe A."/>
            <person name="Maekelae M.R."/>
            <person name="Malavazi I."/>
            <person name="Melin P."/>
            <person name="Meyer V."/>
            <person name="Mielnichuk N."/>
            <person name="Miskei M."/>
            <person name="Molnar A.P."/>
            <person name="Mule G."/>
            <person name="Ngan C.Y."/>
            <person name="Orejas M."/>
            <person name="Orosz E."/>
            <person name="Ouedraogo J.P."/>
            <person name="Overkamp K.M."/>
            <person name="Park H.-S."/>
            <person name="Perrone G."/>
            <person name="Piumi F."/>
            <person name="Punt P.J."/>
            <person name="Ram A.F."/>
            <person name="Ramon A."/>
            <person name="Rauscher S."/>
            <person name="Record E."/>
            <person name="Riano-Pachon D.M."/>
            <person name="Robert V."/>
            <person name="Roehrig J."/>
            <person name="Ruller R."/>
            <person name="Salamov A."/>
            <person name="Salih N.S."/>
            <person name="Samson R.A."/>
            <person name="Sandor E."/>
            <person name="Sanguinetti M."/>
            <person name="Schuetze T."/>
            <person name="Sepcic K."/>
            <person name="Shelest E."/>
            <person name="Sherlock G."/>
            <person name="Sophianopoulou V."/>
            <person name="Squina F.M."/>
            <person name="Sun H."/>
            <person name="Susca A."/>
            <person name="Todd R.B."/>
            <person name="Tsang A."/>
            <person name="Unkles S.E."/>
            <person name="van de Wiele N."/>
            <person name="van Rossen-Uffink D."/>
            <person name="Oliveira J.V."/>
            <person name="Vesth T.C."/>
            <person name="Visser J."/>
            <person name="Yu J.-H."/>
            <person name="Zhou M."/>
            <person name="Andersen M.R."/>
            <person name="Archer D.B."/>
            <person name="Baker S.E."/>
            <person name="Benoit I."/>
            <person name="Brakhage A.A."/>
            <person name="Braus G.H."/>
            <person name="Fischer R."/>
            <person name="Frisvad J.C."/>
            <person name="Goldman G.H."/>
            <person name="Houbraken J."/>
            <person name="Oakley B."/>
            <person name="Pocsi I."/>
            <person name="Scazzocchio C."/>
            <person name="Seiboth B."/>
            <person name="vanKuyk P.A."/>
            <person name="Wortman J."/>
            <person name="Dyer P.S."/>
            <person name="Grigoriev I.V."/>
        </authorList>
    </citation>
    <scope>NUCLEOTIDE SEQUENCE [LARGE SCALE GENOMIC DNA]</scope>
    <source>
        <strain evidence="3">CBS 516.65</strain>
    </source>
</reference>
<gene>
    <name evidence="2" type="ORF">ASPGLDRAFT_61281</name>
</gene>
<feature type="compositionally biased region" description="Acidic residues" evidence="1">
    <location>
        <begin position="92"/>
        <end position="106"/>
    </location>
</feature>
<keyword evidence="3" id="KW-1185">Reference proteome</keyword>
<proteinExistence type="predicted"/>
<feature type="compositionally biased region" description="Acidic residues" evidence="1">
    <location>
        <begin position="302"/>
        <end position="336"/>
    </location>
</feature>